<keyword evidence="1" id="KW-1133">Transmembrane helix</keyword>
<keyword evidence="1" id="KW-0472">Membrane</keyword>
<dbReference type="InterPro" id="IPR005135">
    <property type="entry name" value="Endo/exonuclease/phosphatase"/>
</dbReference>
<accession>A0A2W7IVD9</accession>
<feature type="domain" description="Endonuclease/exonuclease/phosphatase" evidence="2">
    <location>
        <begin position="102"/>
        <end position="313"/>
    </location>
</feature>
<protein>
    <submittedName>
        <fullName evidence="3">Endonuclease/exonuclease/phosphatase family protein</fullName>
    </submittedName>
</protein>
<dbReference type="Gene3D" id="3.60.10.10">
    <property type="entry name" value="Endonuclease/exonuclease/phosphatase"/>
    <property type="match status" value="1"/>
</dbReference>
<dbReference type="EMBL" id="QKYV01000002">
    <property type="protein sequence ID" value="PZW42653.1"/>
    <property type="molecule type" value="Genomic_DNA"/>
</dbReference>
<reference evidence="3 4" key="1">
    <citation type="submission" date="2018-06" db="EMBL/GenBank/DDBJ databases">
        <title>Genomic Encyclopedia of Archaeal and Bacterial Type Strains, Phase II (KMG-II): from individual species to whole genera.</title>
        <authorList>
            <person name="Goeker M."/>
        </authorList>
    </citation>
    <scope>NUCLEOTIDE SEQUENCE [LARGE SCALE GENOMIC DNA]</scope>
    <source>
        <strain evidence="3 4">DSM 15361</strain>
    </source>
</reference>
<comment type="caution">
    <text evidence="3">The sequence shown here is derived from an EMBL/GenBank/DDBJ whole genome shotgun (WGS) entry which is preliminary data.</text>
</comment>
<keyword evidence="3" id="KW-0540">Nuclease</keyword>
<dbReference type="InterPro" id="IPR036691">
    <property type="entry name" value="Endo/exonu/phosph_ase_sf"/>
</dbReference>
<organism evidence="3 4">
    <name type="scientific">Mesonia algae</name>
    <dbReference type="NCBI Taxonomy" id="213248"/>
    <lineage>
        <taxon>Bacteria</taxon>
        <taxon>Pseudomonadati</taxon>
        <taxon>Bacteroidota</taxon>
        <taxon>Flavobacteriia</taxon>
        <taxon>Flavobacteriales</taxon>
        <taxon>Flavobacteriaceae</taxon>
        <taxon>Mesonia</taxon>
    </lineage>
</organism>
<evidence type="ECO:0000313" key="4">
    <source>
        <dbReference type="Proteomes" id="UP000249542"/>
    </source>
</evidence>
<name>A0A2W7IVD9_9FLAO</name>
<dbReference type="GO" id="GO:0004527">
    <property type="term" value="F:exonuclease activity"/>
    <property type="evidence" value="ECO:0007669"/>
    <property type="project" value="UniProtKB-KW"/>
</dbReference>
<keyword evidence="3" id="KW-0269">Exonuclease</keyword>
<evidence type="ECO:0000259" key="2">
    <source>
        <dbReference type="Pfam" id="PF03372"/>
    </source>
</evidence>
<dbReference type="Proteomes" id="UP000249542">
    <property type="component" value="Unassembled WGS sequence"/>
</dbReference>
<dbReference type="SUPFAM" id="SSF56219">
    <property type="entry name" value="DNase I-like"/>
    <property type="match status" value="1"/>
</dbReference>
<proteinExistence type="predicted"/>
<dbReference type="RefSeq" id="WP_111540298.1">
    <property type="nucleotide sequence ID" value="NZ_QKYV01000002.1"/>
</dbReference>
<keyword evidence="4" id="KW-1185">Reference proteome</keyword>
<keyword evidence="3" id="KW-0255">Endonuclease</keyword>
<keyword evidence="3" id="KW-0378">Hydrolase</keyword>
<evidence type="ECO:0000256" key="1">
    <source>
        <dbReference type="SAM" id="Phobius"/>
    </source>
</evidence>
<dbReference type="GO" id="GO:0004519">
    <property type="term" value="F:endonuclease activity"/>
    <property type="evidence" value="ECO:0007669"/>
    <property type="project" value="UniProtKB-KW"/>
</dbReference>
<feature type="transmembrane region" description="Helical" evidence="1">
    <location>
        <begin position="35"/>
        <end position="52"/>
    </location>
</feature>
<keyword evidence="1" id="KW-0812">Transmembrane</keyword>
<feature type="transmembrane region" description="Helical" evidence="1">
    <location>
        <begin position="64"/>
        <end position="81"/>
    </location>
</feature>
<evidence type="ECO:0000313" key="3">
    <source>
        <dbReference type="EMBL" id="PZW42653.1"/>
    </source>
</evidence>
<dbReference type="AlphaFoldDB" id="A0A2W7IVD9"/>
<gene>
    <name evidence="3" type="ORF">LX95_00969</name>
</gene>
<dbReference type="Pfam" id="PF03372">
    <property type="entry name" value="Exo_endo_phos"/>
    <property type="match status" value="1"/>
</dbReference>
<sequence length="354" mass="41020">MKLKNFLIAFGALAVLLTVTPLITANYWWIRMFDYPHVQLTILTFTAFVCYFMRFDLKNYKDYLFAFSIGACLFFQFYKIYPYTPFARHQVKNVSSFDASKNLKVFIANVLQTNKKTDLLLAEIESFDPDVIVLLETDKKWAKAVKSLEKKFSYTLKKPLPNTYGMLMYSKKELINPKVNFLVSDSIPSIATKMKLNAKDTIQVYVIHPTPPMPQHNPKSTDRDGEMMMVGKMAKDSKLPTIVMGDFNDVAWSETTKEFQQLSQLLDPRIGRGFYTTFNANNILLRWPLDHVFMSKDFLIDKIDKGGNIHSDHFPIFASIVLQKENNNEDVTPLTPEEKKRINNTIKKSKERRN</sequence>